<accession>A0A8E2E0M8</accession>
<reference evidence="4 5" key="1">
    <citation type="journal article" date="2016" name="Nat. Commun.">
        <title>Ectomycorrhizal ecology is imprinted in the genome of the dominant symbiotic fungus Cenococcum geophilum.</title>
        <authorList>
            <consortium name="DOE Joint Genome Institute"/>
            <person name="Peter M."/>
            <person name="Kohler A."/>
            <person name="Ohm R.A."/>
            <person name="Kuo A."/>
            <person name="Krutzmann J."/>
            <person name="Morin E."/>
            <person name="Arend M."/>
            <person name="Barry K.W."/>
            <person name="Binder M."/>
            <person name="Choi C."/>
            <person name="Clum A."/>
            <person name="Copeland A."/>
            <person name="Grisel N."/>
            <person name="Haridas S."/>
            <person name="Kipfer T."/>
            <person name="LaButti K."/>
            <person name="Lindquist E."/>
            <person name="Lipzen A."/>
            <person name="Maire R."/>
            <person name="Meier B."/>
            <person name="Mihaltcheva S."/>
            <person name="Molinier V."/>
            <person name="Murat C."/>
            <person name="Poggeler S."/>
            <person name="Quandt C.A."/>
            <person name="Sperisen C."/>
            <person name="Tritt A."/>
            <person name="Tisserant E."/>
            <person name="Crous P.W."/>
            <person name="Henrissat B."/>
            <person name="Nehls U."/>
            <person name="Egli S."/>
            <person name="Spatafora J.W."/>
            <person name="Grigoriev I.V."/>
            <person name="Martin F.M."/>
        </authorList>
    </citation>
    <scope>NUCLEOTIDE SEQUENCE [LARGE SCALE GENOMIC DNA]</scope>
    <source>
        <strain evidence="4 5">CBS 459.81</strain>
    </source>
</reference>
<dbReference type="GO" id="GO:0003700">
    <property type="term" value="F:DNA-binding transcription factor activity"/>
    <property type="evidence" value="ECO:0007669"/>
    <property type="project" value="InterPro"/>
</dbReference>
<evidence type="ECO:0000313" key="4">
    <source>
        <dbReference type="EMBL" id="OCK75226.1"/>
    </source>
</evidence>
<dbReference type="EMBL" id="KV745347">
    <property type="protein sequence ID" value="OCK75226.1"/>
    <property type="molecule type" value="Genomic_DNA"/>
</dbReference>
<dbReference type="SMART" id="SM00906">
    <property type="entry name" value="Fungal_trans"/>
    <property type="match status" value="1"/>
</dbReference>
<feature type="compositionally biased region" description="Low complexity" evidence="2">
    <location>
        <begin position="39"/>
        <end position="51"/>
    </location>
</feature>
<dbReference type="AlphaFoldDB" id="A0A8E2E0M8"/>
<evidence type="ECO:0000313" key="5">
    <source>
        <dbReference type="Proteomes" id="UP000250266"/>
    </source>
</evidence>
<evidence type="ECO:0000256" key="2">
    <source>
        <dbReference type="SAM" id="MobiDB-lite"/>
    </source>
</evidence>
<dbReference type="InterPro" id="IPR007219">
    <property type="entry name" value="XnlR_reg_dom"/>
</dbReference>
<dbReference type="GO" id="GO:0006351">
    <property type="term" value="P:DNA-templated transcription"/>
    <property type="evidence" value="ECO:0007669"/>
    <property type="project" value="InterPro"/>
</dbReference>
<dbReference type="GO" id="GO:0003677">
    <property type="term" value="F:DNA binding"/>
    <property type="evidence" value="ECO:0007669"/>
    <property type="project" value="InterPro"/>
</dbReference>
<dbReference type="OrthoDB" id="3266505at2759"/>
<keyword evidence="1" id="KW-0539">Nucleus</keyword>
<sequence length="627" mass="70894">MLQMMARIASLERDCNMFRNHVAISSNDNEGYAPDQDTSSPSGSTSSATSLPESEAFHGATCLYTPIQILNRTVACDEDEQPDPSIPSPEESFSSATSVYWLNLPPAGNKTFEALEKETRLKDLAPLRHSIDVFFSHLNQHYPCLNENQFRAQFDSFVANDSTQLGNADRPQFIALINLIQAEVSLLGDDWSSSSSVPAWEEFCRAESILNRLIWLGNGNILTIQCLLIKARYLLYIEKSDGAYDTMGRVVRLAFQLGLHDQPSWVGCTPFEVTMRQRIFWTIFYLERNIAFNNGAPYLIRESDFRVDLPPNLEDKRMFPDMPLPEETPERSYGPYLSGAVKWGRLCAEIWDTMFATSAQKPASPEFIASMDARILYTVGQLPPHLQWHRNLHRLNGGGGNPGLPLYVLRQTIILHLRFNQLRMILRQESILGSRYSEATADECVSIATSTIEALHAHHACQLHKPTGRFSSVLYLVGALLPLVCIIVKRDNKKSTRAQAIDSFKKGLTIFNGMYSNYTVARHTLRRLHRIIETAKRAILNFHNSESLTIDPKDVPPTDALVPQMSDFFGHDQRNGADEDVLNQLLNGFQNGFHNLDTDIRNTAEEMDAFWVDDDLRRLFEMGALEN</sequence>
<organism evidence="4 5">
    <name type="scientific">Lepidopterella palustris CBS 459.81</name>
    <dbReference type="NCBI Taxonomy" id="1314670"/>
    <lineage>
        <taxon>Eukaryota</taxon>
        <taxon>Fungi</taxon>
        <taxon>Dikarya</taxon>
        <taxon>Ascomycota</taxon>
        <taxon>Pezizomycotina</taxon>
        <taxon>Dothideomycetes</taxon>
        <taxon>Pleosporomycetidae</taxon>
        <taxon>Mytilinidiales</taxon>
        <taxon>Argynnaceae</taxon>
        <taxon>Lepidopterella</taxon>
    </lineage>
</organism>
<dbReference type="Proteomes" id="UP000250266">
    <property type="component" value="Unassembled WGS sequence"/>
</dbReference>
<gene>
    <name evidence="4" type="ORF">K432DRAFT_177297</name>
</gene>
<proteinExistence type="predicted"/>
<name>A0A8E2E0M8_9PEZI</name>
<dbReference type="PANTHER" id="PTHR46910">
    <property type="entry name" value="TRANSCRIPTION FACTOR PDR1"/>
    <property type="match status" value="1"/>
</dbReference>
<dbReference type="InterPro" id="IPR050987">
    <property type="entry name" value="AtrR-like"/>
</dbReference>
<feature type="domain" description="Xylanolytic transcriptional activator regulatory" evidence="3">
    <location>
        <begin position="243"/>
        <end position="316"/>
    </location>
</feature>
<dbReference type="PANTHER" id="PTHR46910:SF11">
    <property type="entry name" value="ZN(2)-C6 FUNGAL-TYPE DOMAIN-CONTAINING PROTEIN"/>
    <property type="match status" value="1"/>
</dbReference>
<evidence type="ECO:0000256" key="1">
    <source>
        <dbReference type="ARBA" id="ARBA00023242"/>
    </source>
</evidence>
<feature type="region of interest" description="Disordered" evidence="2">
    <location>
        <begin position="26"/>
        <end position="51"/>
    </location>
</feature>
<evidence type="ECO:0000259" key="3">
    <source>
        <dbReference type="SMART" id="SM00906"/>
    </source>
</evidence>
<protein>
    <recommendedName>
        <fullName evidence="3">Xylanolytic transcriptional activator regulatory domain-containing protein</fullName>
    </recommendedName>
</protein>
<dbReference type="GO" id="GO:0008270">
    <property type="term" value="F:zinc ion binding"/>
    <property type="evidence" value="ECO:0007669"/>
    <property type="project" value="InterPro"/>
</dbReference>
<keyword evidence="5" id="KW-1185">Reference proteome</keyword>
<dbReference type="CDD" id="cd12148">
    <property type="entry name" value="fungal_TF_MHR"/>
    <property type="match status" value="1"/>
</dbReference>
<dbReference type="Pfam" id="PF04082">
    <property type="entry name" value="Fungal_trans"/>
    <property type="match status" value="1"/>
</dbReference>